<comment type="subcellular location">
    <subcellularLocation>
        <location evidence="1">Nucleus</location>
    </subcellularLocation>
</comment>
<keyword evidence="4" id="KW-0539">Nucleus</keyword>
<evidence type="ECO:0000313" key="6">
    <source>
        <dbReference type="EMBL" id="KAK5638984.1"/>
    </source>
</evidence>
<feature type="region of interest" description="Disordered" evidence="5">
    <location>
        <begin position="538"/>
        <end position="559"/>
    </location>
</feature>
<evidence type="ECO:0000256" key="1">
    <source>
        <dbReference type="ARBA" id="ARBA00004123"/>
    </source>
</evidence>
<evidence type="ECO:0000256" key="4">
    <source>
        <dbReference type="ARBA" id="ARBA00023242"/>
    </source>
</evidence>
<feature type="compositionally biased region" description="Basic and acidic residues" evidence="5">
    <location>
        <begin position="544"/>
        <end position="553"/>
    </location>
</feature>
<proteinExistence type="inferred from homology"/>
<comment type="similarity">
    <text evidence="2">Belongs to the RRP1 family.</text>
</comment>
<dbReference type="EMBL" id="JAVRBK010000010">
    <property type="protein sequence ID" value="KAK5638984.1"/>
    <property type="molecule type" value="Genomic_DNA"/>
</dbReference>
<dbReference type="GO" id="GO:0006364">
    <property type="term" value="P:rRNA processing"/>
    <property type="evidence" value="ECO:0007669"/>
    <property type="project" value="UniProtKB-KW"/>
</dbReference>
<dbReference type="GO" id="GO:0005634">
    <property type="term" value="C:nucleus"/>
    <property type="evidence" value="ECO:0007669"/>
    <property type="project" value="UniProtKB-SubCell"/>
</dbReference>
<dbReference type="PANTHER" id="PTHR13026">
    <property type="entry name" value="NNP-1 PROTEIN NOVEL NUCLEAR PROTEIN 1 NOP52"/>
    <property type="match status" value="1"/>
</dbReference>
<accession>A0AAN7V7X4</accession>
<evidence type="ECO:0000256" key="5">
    <source>
        <dbReference type="SAM" id="MobiDB-lite"/>
    </source>
</evidence>
<organism evidence="6 7">
    <name type="scientific">Pyrocoelia pectoralis</name>
    <dbReference type="NCBI Taxonomy" id="417401"/>
    <lineage>
        <taxon>Eukaryota</taxon>
        <taxon>Metazoa</taxon>
        <taxon>Ecdysozoa</taxon>
        <taxon>Arthropoda</taxon>
        <taxon>Hexapoda</taxon>
        <taxon>Insecta</taxon>
        <taxon>Pterygota</taxon>
        <taxon>Neoptera</taxon>
        <taxon>Endopterygota</taxon>
        <taxon>Coleoptera</taxon>
        <taxon>Polyphaga</taxon>
        <taxon>Elateriformia</taxon>
        <taxon>Elateroidea</taxon>
        <taxon>Lampyridae</taxon>
        <taxon>Lampyrinae</taxon>
        <taxon>Pyrocoelia</taxon>
    </lineage>
</organism>
<keyword evidence="7" id="KW-1185">Reference proteome</keyword>
<reference evidence="6 7" key="1">
    <citation type="journal article" date="2024" name="Insects">
        <title>An Improved Chromosome-Level Genome Assembly of the Firefly Pyrocoelia pectoralis.</title>
        <authorList>
            <person name="Fu X."/>
            <person name="Meyer-Rochow V.B."/>
            <person name="Ballantyne L."/>
            <person name="Zhu X."/>
        </authorList>
    </citation>
    <scope>NUCLEOTIDE SEQUENCE [LARGE SCALE GENOMIC DNA]</scope>
    <source>
        <strain evidence="6">XCY_ONT2</strain>
    </source>
</reference>
<dbReference type="AlphaFoldDB" id="A0AAN7V7X4"/>
<dbReference type="Proteomes" id="UP001329430">
    <property type="component" value="Chromosome 10"/>
</dbReference>
<name>A0AAN7V7X4_9COLE</name>
<dbReference type="PANTHER" id="PTHR13026:SF0">
    <property type="entry name" value="RIBOSOMAL RNA PROCESSING 1B"/>
    <property type="match status" value="1"/>
</dbReference>
<gene>
    <name evidence="6" type="ORF">RI129_013279</name>
</gene>
<evidence type="ECO:0000313" key="7">
    <source>
        <dbReference type="Proteomes" id="UP001329430"/>
    </source>
</evidence>
<evidence type="ECO:0008006" key="8">
    <source>
        <dbReference type="Google" id="ProtNLM"/>
    </source>
</evidence>
<dbReference type="InterPro" id="IPR010301">
    <property type="entry name" value="RRP1"/>
</dbReference>
<dbReference type="Pfam" id="PF05997">
    <property type="entry name" value="Nop52"/>
    <property type="match status" value="1"/>
</dbReference>
<protein>
    <recommendedName>
        <fullName evidence="8">Ribosomal RNA processing protein 1 homolog</fullName>
    </recommendedName>
</protein>
<evidence type="ECO:0000256" key="2">
    <source>
        <dbReference type="ARBA" id="ARBA00006374"/>
    </source>
</evidence>
<keyword evidence="3" id="KW-0698">rRNA processing</keyword>
<evidence type="ECO:0000256" key="3">
    <source>
        <dbReference type="ARBA" id="ARBA00022552"/>
    </source>
</evidence>
<comment type="caution">
    <text evidence="6">The sequence shown here is derived from an EMBL/GenBank/DDBJ whole genome shotgun (WGS) entry which is preliminary data.</text>
</comment>
<sequence length="574" mass="66531">MENSKNNQNNEEKRKLLLSHDMKFVKALAGNEKKIRDRALKNLKGWFTQRSSQIPFTQDDFLRIWKGLFTSMWMSDKPLIQEECAETISTLIHYVDCDSALLFFKCGLMTMAIEWFGIDQWRLDKFLMLVRRMLRQCFEFLKKTAWNLTNVKEFNNVLTETILKTDNSKHLGLTMHVSNGKITHTVLIEFLKPFVQQLILIDDKRQSEHLSKCIFHHLIRQSDEGLEYEAKFSAWKRQGFPGGTLDVMEKMEVDSDDEDEDETVTEVLDARAGHVDVLLPQLKFNPSEVVDLLQQFKFTEHSTTHARKAITTLQQKFAKLAEGVYPLGLTKVSLPKTEDFINVDTSLEHLTDFERQLRIEKRELNNRGVPPNGKLTADIGNNKRKKIKHNLDTKLNGGHLFMDKLRQFVNKSEGRIIKRKLLKTEKPIKDNVPQWSYESSFIRNSGTWEVHKFNLSMTESPPAVNKRLVAENTWTELVETEPFVASAKSKLKGKRLMCETPVIARRLVNNVSEKKVRIALKLNKTQEIHEHVAQLKSSPGIPYDADRKPDKPLLKPNAVRSPINPFYKHKRLTL</sequence>
<dbReference type="GO" id="GO:0030688">
    <property type="term" value="C:preribosome, small subunit precursor"/>
    <property type="evidence" value="ECO:0007669"/>
    <property type="project" value="InterPro"/>
</dbReference>